<evidence type="ECO:0000313" key="2">
    <source>
        <dbReference type="EMBL" id="EFP95677.1"/>
    </source>
</evidence>
<accession>E3BMQ0</accession>
<comment type="caution">
    <text evidence="2">The sequence shown here is derived from an EMBL/GenBank/DDBJ whole genome shotgun (WGS) entry which is preliminary data.</text>
</comment>
<proteinExistence type="predicted"/>
<dbReference type="EMBL" id="AEIU01000089">
    <property type="protein sequence ID" value="EFP95677.1"/>
    <property type="molecule type" value="Genomic_DNA"/>
</dbReference>
<dbReference type="STRING" id="796620.VIBC2010_05965"/>
<sequence>MKALRNPAALITLLALQACSMMPWTDDSAHEETNTASLNNPTSIQPQTFSLRGQIVDGHEVSTFTPCGSNKQYWLDLAKVSRSENEKLKQSISFPYQPVEVKLSGYLQLSSPADGFAANYDAIFKAESLNIVTPNPTSCSPAVTAEDSNWLGLYQARSKTNTNFQVSLELFADHSAVTTYQYSDGQPNSIERGFWQRLNHSQIQVMMTHHQNQPLVSERLFSRTGTTLKATHEKVGNMVYEMAQGGLILFKVDQALNKEKPVTMSGNPQRINSSAKFDSRVDKALRQYLSEQNIDAAGTRYRWLTYDLNHDGKNELLVQLDWCGSGGCTLLIFENGQKTWQFNSKVTLVNTPINLGSERHQQWQDLVLFVSGGGAIPNQHTLRFNGSEYPLNPSLAPIADYDKISPIQLFADGLTPHQEGITL</sequence>
<keyword evidence="1" id="KW-0732">Signal</keyword>
<name>E3BMQ0_9VIBR</name>
<keyword evidence="3" id="KW-1185">Reference proteome</keyword>
<dbReference type="PROSITE" id="PS51257">
    <property type="entry name" value="PROKAR_LIPOPROTEIN"/>
    <property type="match status" value="1"/>
</dbReference>
<evidence type="ECO:0000313" key="3">
    <source>
        <dbReference type="Proteomes" id="UP000002943"/>
    </source>
</evidence>
<keyword evidence="2" id="KW-0449">Lipoprotein</keyword>
<dbReference type="OrthoDB" id="5348860at2"/>
<reference evidence="2 3" key="1">
    <citation type="journal article" date="2012" name="Int. J. Syst. Evol. Microbiol.">
        <title>Vibrio caribbeanicus sp. nov., isolated from the marine sponge Scleritoderma cyanea.</title>
        <authorList>
            <person name="Hoffmann M."/>
            <person name="Monday S.R."/>
            <person name="Allard M.W."/>
            <person name="Strain E.A."/>
            <person name="Whittaker P."/>
            <person name="Naum M."/>
            <person name="McCarthy P.J."/>
            <person name="Lopez J.V."/>
            <person name="Fischer M."/>
            <person name="Brown E.W."/>
        </authorList>
    </citation>
    <scope>NUCLEOTIDE SEQUENCE [LARGE SCALE GENOMIC DNA]</scope>
    <source>
        <strain evidence="2 3">ATCC BAA-2122</strain>
    </source>
</reference>
<dbReference type="Proteomes" id="UP000002943">
    <property type="component" value="Unassembled WGS sequence"/>
</dbReference>
<protein>
    <submittedName>
        <fullName evidence="2">Putative lipoprotein</fullName>
    </submittedName>
</protein>
<gene>
    <name evidence="2" type="ORF">VIBC2010_05965</name>
</gene>
<dbReference type="AlphaFoldDB" id="E3BMQ0"/>
<organism evidence="2 3">
    <name type="scientific">Vibrio caribbeanicus ATCC BAA-2122</name>
    <dbReference type="NCBI Taxonomy" id="796620"/>
    <lineage>
        <taxon>Bacteria</taxon>
        <taxon>Pseudomonadati</taxon>
        <taxon>Pseudomonadota</taxon>
        <taxon>Gammaproteobacteria</taxon>
        <taxon>Vibrionales</taxon>
        <taxon>Vibrionaceae</taxon>
        <taxon>Vibrio</taxon>
    </lineage>
</organism>
<evidence type="ECO:0000256" key="1">
    <source>
        <dbReference type="SAM" id="SignalP"/>
    </source>
</evidence>
<feature type="signal peptide" evidence="1">
    <location>
        <begin position="1"/>
        <end position="25"/>
    </location>
</feature>
<feature type="chain" id="PRO_5003167217" evidence="1">
    <location>
        <begin position="26"/>
        <end position="423"/>
    </location>
</feature>
<dbReference type="RefSeq" id="WP_009602403.1">
    <property type="nucleotide sequence ID" value="NZ_AEIU01000089.1"/>
</dbReference>
<dbReference type="eggNOG" id="COG3650">
    <property type="taxonomic scope" value="Bacteria"/>
</dbReference>